<name>A0A1H4Q4P7_9HYPH</name>
<dbReference type="InterPro" id="IPR058208">
    <property type="entry name" value="PACE"/>
</dbReference>
<keyword evidence="1" id="KW-0812">Transmembrane</keyword>
<accession>A0A1H4Q4P7</accession>
<evidence type="ECO:0000259" key="2">
    <source>
        <dbReference type="Pfam" id="PF05232"/>
    </source>
</evidence>
<feature type="transmembrane region" description="Helical" evidence="1">
    <location>
        <begin position="112"/>
        <end position="133"/>
    </location>
</feature>
<sequence length="150" mass="16398">MGSSMRTAADRIRHAISFELIALLIVTPAASWLFGKPMFDMGVVVIVSATIATLWNYVYNLGFDHALRRLTGSVRKSVPVRVVHALLFEGGLLMALMPTTALFLGVPVLDALFVNASFAVFYLVYAFVFNWAYDVIFPVSEKPASAAHSA</sequence>
<feature type="domain" description="Chlorhexidine efflux transporter" evidence="2">
    <location>
        <begin position="76"/>
        <end position="138"/>
    </location>
</feature>
<dbReference type="EMBL" id="FNSL01000002">
    <property type="protein sequence ID" value="SEC14595.1"/>
    <property type="molecule type" value="Genomic_DNA"/>
</dbReference>
<protein>
    <submittedName>
        <fullName evidence="3">Uncharacterized membrane protein</fullName>
    </submittedName>
</protein>
<dbReference type="InterPro" id="IPR007896">
    <property type="entry name" value="BTP_bacteria"/>
</dbReference>
<feature type="domain" description="Chlorhexidine efflux transporter" evidence="2">
    <location>
        <begin position="6"/>
        <end position="69"/>
    </location>
</feature>
<feature type="transmembrane region" description="Helical" evidence="1">
    <location>
        <begin position="41"/>
        <end position="61"/>
    </location>
</feature>
<gene>
    <name evidence="3" type="ORF">SAMN05216452_3931</name>
</gene>
<keyword evidence="4" id="KW-1185">Reference proteome</keyword>
<dbReference type="AlphaFoldDB" id="A0A1H4Q4P7"/>
<keyword evidence="1" id="KW-0472">Membrane</keyword>
<reference evidence="4" key="1">
    <citation type="submission" date="2016-10" db="EMBL/GenBank/DDBJ databases">
        <authorList>
            <person name="Varghese N."/>
            <person name="Submissions S."/>
        </authorList>
    </citation>
    <scope>NUCLEOTIDE SEQUENCE [LARGE SCALE GENOMIC DNA]</scope>
    <source>
        <strain evidence="4">ES.061</strain>
    </source>
</reference>
<keyword evidence="1" id="KW-1133">Transmembrane helix</keyword>
<evidence type="ECO:0000313" key="3">
    <source>
        <dbReference type="EMBL" id="SEC14595.1"/>
    </source>
</evidence>
<organism evidence="3 4">
    <name type="scientific">Nitratireductor aquibiodomus</name>
    <dbReference type="NCBI Taxonomy" id="204799"/>
    <lineage>
        <taxon>Bacteria</taxon>
        <taxon>Pseudomonadati</taxon>
        <taxon>Pseudomonadota</taxon>
        <taxon>Alphaproteobacteria</taxon>
        <taxon>Hyphomicrobiales</taxon>
        <taxon>Phyllobacteriaceae</taxon>
        <taxon>Nitratireductor</taxon>
    </lineage>
</organism>
<evidence type="ECO:0000256" key="1">
    <source>
        <dbReference type="SAM" id="Phobius"/>
    </source>
</evidence>
<evidence type="ECO:0000313" key="4">
    <source>
        <dbReference type="Proteomes" id="UP000199064"/>
    </source>
</evidence>
<dbReference type="NCBIfam" id="NF033664">
    <property type="entry name" value="PACE_transport"/>
    <property type="match status" value="1"/>
</dbReference>
<proteinExistence type="predicted"/>
<dbReference type="Pfam" id="PF05232">
    <property type="entry name" value="BTP"/>
    <property type="match status" value="2"/>
</dbReference>
<feature type="transmembrane region" description="Helical" evidence="1">
    <location>
        <begin position="82"/>
        <end position="106"/>
    </location>
</feature>
<feature type="transmembrane region" description="Helical" evidence="1">
    <location>
        <begin position="12"/>
        <end position="35"/>
    </location>
</feature>
<dbReference type="Proteomes" id="UP000199064">
    <property type="component" value="Unassembled WGS sequence"/>
</dbReference>